<proteinExistence type="predicted"/>
<dbReference type="Proteomes" id="UP001152598">
    <property type="component" value="Unassembled WGS sequence"/>
</dbReference>
<dbReference type="Pfam" id="PF18885">
    <property type="entry name" value="DUF5648"/>
    <property type="match status" value="1"/>
</dbReference>
<accession>A0AAP4DV61</accession>
<name>A0AAP4DV61_9LACT</name>
<feature type="domain" description="DUF5648" evidence="2">
    <location>
        <begin position="26"/>
        <end position="158"/>
    </location>
</feature>
<dbReference type="AlphaFoldDB" id="A0AAP4DV61"/>
<reference evidence="3" key="1">
    <citation type="submission" date="2022-10" db="EMBL/GenBank/DDBJ databases">
        <authorList>
            <person name="Turner M.S."/>
            <person name="Huang W."/>
        </authorList>
    </citation>
    <scope>NUCLEOTIDE SEQUENCE</scope>
    <source>
        <strain evidence="3">54</strain>
    </source>
</reference>
<evidence type="ECO:0000313" key="4">
    <source>
        <dbReference type="Proteomes" id="UP001152598"/>
    </source>
</evidence>
<evidence type="ECO:0000256" key="1">
    <source>
        <dbReference type="SAM" id="MobiDB-lite"/>
    </source>
</evidence>
<dbReference type="InterPro" id="IPR043708">
    <property type="entry name" value="DUF5648"/>
</dbReference>
<sequence>MAVTTVATLGAIGTVSAQASAASSKPVYRLYNHNTGEHFYTENTYERDSLKRVGWNDEGLGWQAATSGTPVYRVYNPNARGGDHYYTMSKYEAQSLVNVGWRWDNNGKAAFYSGGSVNLYVAYNPNAYSGSHNYTINSYEQNSLLGKGWKYGKVSWKTMGASDINNGGNSGGNNGGGNNGGNVTPPKPTLPAGMSPKAPNQNTLNQMPAKASAGLSAAEIKKITGVSSYEGVQNIAYDDGMGAISYLFGSGMVDLKQMVANGTSAKESISIFVSIFGAGNGPLTIKMVNAVIDYAGLPASNHVTKTDYPFLPEQ</sequence>
<gene>
    <name evidence="3" type="ORF">OGZ50_11810</name>
</gene>
<comment type="caution">
    <text evidence="3">The sequence shown here is derived from an EMBL/GenBank/DDBJ whole genome shotgun (WGS) entry which is preliminary data.</text>
</comment>
<protein>
    <recommendedName>
        <fullName evidence="2">DUF5648 domain-containing protein</fullName>
    </recommendedName>
</protein>
<reference evidence="3" key="2">
    <citation type="journal article" date="2023" name="Food Microbiol.">
        <title>Evaluation of the fermentation potential of lactic acid bacteria isolated from herbs, fruits and vegetables as starter cultures in nut-based milk alternatives.</title>
        <authorList>
            <person name="Huang W."/>
            <person name="Dong A."/>
            <person name="Pham H.T."/>
            <person name="Zhou C."/>
            <person name="Huo Z."/>
            <person name="Watjen A.P."/>
            <person name="Prakash S."/>
            <person name="Bang-Berthelsen C.H."/>
            <person name="Turner M.S."/>
        </authorList>
    </citation>
    <scope>NUCLEOTIDE SEQUENCE</scope>
    <source>
        <strain evidence="3">54</strain>
    </source>
</reference>
<feature type="compositionally biased region" description="Gly residues" evidence="1">
    <location>
        <begin position="168"/>
        <end position="180"/>
    </location>
</feature>
<evidence type="ECO:0000259" key="2">
    <source>
        <dbReference type="Pfam" id="PF18885"/>
    </source>
</evidence>
<evidence type="ECO:0000313" key="3">
    <source>
        <dbReference type="EMBL" id="MDG4977416.1"/>
    </source>
</evidence>
<dbReference type="EMBL" id="JAOWLV010000009">
    <property type="protein sequence ID" value="MDG4977416.1"/>
    <property type="molecule type" value="Genomic_DNA"/>
</dbReference>
<organism evidence="3 4">
    <name type="scientific">Lactococcus lactis</name>
    <dbReference type="NCBI Taxonomy" id="1358"/>
    <lineage>
        <taxon>Bacteria</taxon>
        <taxon>Bacillati</taxon>
        <taxon>Bacillota</taxon>
        <taxon>Bacilli</taxon>
        <taxon>Lactobacillales</taxon>
        <taxon>Streptococcaceae</taxon>
        <taxon>Lactococcus</taxon>
    </lineage>
</organism>
<feature type="region of interest" description="Disordered" evidence="1">
    <location>
        <begin position="165"/>
        <end position="205"/>
    </location>
</feature>